<dbReference type="RefSeq" id="XP_014157521.1">
    <property type="nucleotide sequence ID" value="XM_014302046.1"/>
</dbReference>
<dbReference type="Proteomes" id="UP000054560">
    <property type="component" value="Unassembled WGS sequence"/>
</dbReference>
<feature type="chain" id="PRO_5005539216" description="TNFR-Cys domain-containing protein" evidence="1">
    <location>
        <begin position="26"/>
        <end position="2298"/>
    </location>
</feature>
<evidence type="ECO:0008006" key="4">
    <source>
        <dbReference type="Google" id="ProtNLM"/>
    </source>
</evidence>
<gene>
    <name evidence="2" type="ORF">SARC_04119</name>
</gene>
<name>A0A0L0G435_9EUKA</name>
<dbReference type="InterPro" id="IPR008979">
    <property type="entry name" value="Galactose-bd-like_sf"/>
</dbReference>
<dbReference type="EMBL" id="KQ241819">
    <property type="protein sequence ID" value="KNC83619.1"/>
    <property type="molecule type" value="Genomic_DNA"/>
</dbReference>
<evidence type="ECO:0000256" key="1">
    <source>
        <dbReference type="SAM" id="SignalP"/>
    </source>
</evidence>
<proteinExistence type="predicted"/>
<keyword evidence="3" id="KW-1185">Reference proteome</keyword>
<dbReference type="Gene3D" id="2.60.120.260">
    <property type="entry name" value="Galactose-binding domain-like"/>
    <property type="match status" value="1"/>
</dbReference>
<evidence type="ECO:0000313" key="2">
    <source>
        <dbReference type="EMBL" id="KNC83619.1"/>
    </source>
</evidence>
<keyword evidence="1" id="KW-0732">Signal</keyword>
<feature type="signal peptide" evidence="1">
    <location>
        <begin position="1"/>
        <end position="25"/>
    </location>
</feature>
<sequence length="2298" mass="256804">MATSKQNSLVAVGLILSLAVQLTGAQHACAHRPEYEMLTGAGEGLKIKINVKEMREHLLRLTLPNEPAYNEAMYGAYLYEEIGCGMRQAEHGCGLAALGGESKFWDEISEEYRISQNVRDPDFLKSIESRTKTNAIGEVQDTILAPGMAAADAQAAWVWGWNTNNTDRLDQEKWWHHGCPDLCVDMSLEWEKYDSNTLQKEFGLRRVGHTVSNAGHNSVSHGVKQANTIAYPSDRNASKTSKVPGVVNHPYIEDDSFSRNTSSSATNVISYTTGDSSRLFTIVDAVTGEELAASYMEAATQQWFLELPIYEPSDEVTESWREDLLITSRRDLHNYGPYQSKIANLLKYDYNDYYELTNDGFMFRFYETANHTKPFVPSADFYIVPGGTQRPAHTGQVYSFDNWNRYQDHAFYNVQGGLFKKTDAEGDSFNLIAKYVDHRDGVCDFSDFVEIIPEPLNNDEVVIVPTHRGKDIGLSAVLDRSDEQDGLIYEVTRTTEIPANSAGTLLLDNVNVGGLLGDTNAVVSDLGNFPNITISVSQPKVRMSVSEVTDIDGADNIIVLSEQIRLHEISNPSVYQENDDGSNHTAFPLWDTWAWMTPMNAITRAEAEAMDLTVNQALLNTMPGFNYTSWVVNTNSKLYQQDLSLEERVNLAELDINYIRELTLAQREERFSLAAYARGDDPETIIIWWGIDTERNLNVVPTYSKMANKNSATSGYFLYYPNMSELNPLVCDKGATRGSEFAPYMETHHYVAKHSGDWYKTYKVDTNAPTTVTATLTVTMDYPPSAEHPEGHKTVSTFENFAMDGDSIDFVDSAAKLTIKKTGSAAFSVAELVGHSAMQGLAEFGVLRHGNYKGDFGDDYKWNVLTPALGDIHQNCGGVAYDNTLLIDCDEAQSQCYENNPGYLRQRLAQSAPFNATLLIGDVVDADGNTMHRIRFVEDGSALELYPKADPLTFTNAYQLAITFPGFSIQDEQGQVGLQSDMGFDVAVTVIPATDGSTVSGFLTFANDNADGKSWGPFDISLMCSITNAQTGAISEPVEIHTVEGVMVAPNSQKSSTLDFSLISSGMASLVGDTMMCKVVQSIESEIGDADSKISTTISSVSVPLFVYQDDSMTEPELLFNEPCLNSQLTASDTGTQVAWEHEGKVYWDDFGDNRLTWGKVIVTTTTDTPHEFSYTARCGHVGPMPYRFTMHEQKDRPSNFNFLWFHDEYAPAPTFVNGIGTKEVNPIDGRMHVVKEVAPICKEIKALNGTAGTNHCVWSIHRGAFESEKGLWHHNGQQQDECLVTILEKVGKCWVPISTFSDLSGKEEPETTNVEVEVAFNVKDQFNDIREQTVQSFSMTLDGSFNEFDACVDPATLAAGPLCPASQQCVSLPGGSHQCVCSIATMQANPTTGACECPEGKQRGDDDYCYDVIECPKGERVVLDVATMSSECVACDEGCLECDASNNCLETVPVPCDANCATCDSTGVCTKLAPEACPFGCDECTLDGITCTKRTRGYYVNQDFEFECRNDGTTAAEYLKCKFQSDISVFNKGSDKKLCSEKFGADCTHCNYKFCMERRGENFVDFPSLDHYQTGYFLEIFPERSNDIGSSSTDLCYGDNYIYAQDAPEFNIKGVVSWQAACDGKNITNRAFETVLQDYRSLPGTTRRKTQKVGLVYSVVGEIGQGAIIVTNLEDIDLARDWIKMTSETGTWVPLLMNNNTYTCDELIGPGCAQCRTGYKAWEEYNFPYYECSEWNEGVQPYQRSQAEHIEYDHYLAPTHPLKEATYWVERLALENSYQCAELFRDADNIYRYTDKVTPRAAALGAKNTDPFREQGPYDQWLMYEGCNKCDRKSRTCTEWKCPFRSQKVLNYTADRRKSQFAEHRDYYEELIKWGTDPVLSDPSLELDQIDYDRFEKQFSSCECNVADGYAVIDYIEEFFLGTGIQRTWGNLGTAHQEWNNWGYWGGYSLQMEWYYSDIDYAAMASRMCRANVLRTVHPDTAVATMSSYTASGSTLNGNASMAFKGAVGLKDIGDEVHGPINIPIDTCAKTGVISNVATATDGELNPWWKVELPEAYNIYAVRIFNQDSDNLDAMNNVTITISNSTTGEITHDCVPYKNYREIKYESASPLWAPTDGYFAPPLPDSYKYNKMAKTGAVPVDDGLDAMNFNQSRYYFSEETETYKEKNIGPGWNIKDKYVNLKRPDHFKGRRGVIDTETHKDSFNPSIKAFCWPRWPLDYTKAWGVQRSIYNAAKGNVITVTQHNEARDRATADPEEYRITLCDVGVYTWDDDKVVYDDDGEAEPLNVPVPGYNYNWQ</sequence>
<organism evidence="2 3">
    <name type="scientific">Sphaeroforma arctica JP610</name>
    <dbReference type="NCBI Taxonomy" id="667725"/>
    <lineage>
        <taxon>Eukaryota</taxon>
        <taxon>Ichthyosporea</taxon>
        <taxon>Ichthyophonida</taxon>
        <taxon>Sphaeroforma</taxon>
    </lineage>
</organism>
<reference evidence="2 3" key="1">
    <citation type="submission" date="2011-02" db="EMBL/GenBank/DDBJ databases">
        <title>The Genome Sequence of Sphaeroforma arctica JP610.</title>
        <authorList>
            <consortium name="The Broad Institute Genome Sequencing Platform"/>
            <person name="Russ C."/>
            <person name="Cuomo C."/>
            <person name="Young S.K."/>
            <person name="Zeng Q."/>
            <person name="Gargeya S."/>
            <person name="Alvarado L."/>
            <person name="Berlin A."/>
            <person name="Chapman S.B."/>
            <person name="Chen Z."/>
            <person name="Freedman E."/>
            <person name="Gellesch M."/>
            <person name="Goldberg J."/>
            <person name="Griggs A."/>
            <person name="Gujja S."/>
            <person name="Heilman E."/>
            <person name="Heiman D."/>
            <person name="Howarth C."/>
            <person name="Mehta T."/>
            <person name="Neiman D."/>
            <person name="Pearson M."/>
            <person name="Roberts A."/>
            <person name="Saif S."/>
            <person name="Shea T."/>
            <person name="Shenoy N."/>
            <person name="Sisk P."/>
            <person name="Stolte C."/>
            <person name="Sykes S."/>
            <person name="White J."/>
            <person name="Yandava C."/>
            <person name="Burger G."/>
            <person name="Gray M.W."/>
            <person name="Holland P.W.H."/>
            <person name="King N."/>
            <person name="Lang F.B.F."/>
            <person name="Roger A.J."/>
            <person name="Ruiz-Trillo I."/>
            <person name="Haas B."/>
            <person name="Nusbaum C."/>
            <person name="Birren B."/>
        </authorList>
    </citation>
    <scope>NUCLEOTIDE SEQUENCE [LARGE SCALE GENOMIC DNA]</scope>
    <source>
        <strain evidence="2 3">JP610</strain>
    </source>
</reference>
<protein>
    <recommendedName>
        <fullName evidence="4">TNFR-Cys domain-containing protein</fullName>
    </recommendedName>
</protein>
<evidence type="ECO:0000313" key="3">
    <source>
        <dbReference type="Proteomes" id="UP000054560"/>
    </source>
</evidence>
<dbReference type="SUPFAM" id="SSF49785">
    <property type="entry name" value="Galactose-binding domain-like"/>
    <property type="match status" value="1"/>
</dbReference>
<dbReference type="GeneID" id="25904623"/>
<accession>A0A0L0G435</accession>